<dbReference type="CDD" id="cd05374">
    <property type="entry name" value="17beta-HSD-like_SDR_c"/>
    <property type="match status" value="1"/>
</dbReference>
<name>A0ABU9K632_9BACI</name>
<reference evidence="4 5" key="1">
    <citation type="submission" date="2024-04" db="EMBL/GenBank/DDBJ databases">
        <title>Bacillus oryzaecorticis sp. nov., a moderately halophilic bacterium isolated from rice husks.</title>
        <authorList>
            <person name="Zhu H.-S."/>
        </authorList>
    </citation>
    <scope>NUCLEOTIDE SEQUENCE [LARGE SCALE GENOMIC DNA]</scope>
    <source>
        <strain evidence="4 5">ZC255</strain>
    </source>
</reference>
<evidence type="ECO:0000313" key="5">
    <source>
        <dbReference type="Proteomes" id="UP001389717"/>
    </source>
</evidence>
<keyword evidence="2" id="KW-0560">Oxidoreductase</keyword>
<comment type="caution">
    <text evidence="4">The sequence shown here is derived from an EMBL/GenBank/DDBJ whole genome shotgun (WGS) entry which is preliminary data.</text>
</comment>
<dbReference type="PRINTS" id="PR00081">
    <property type="entry name" value="GDHRDH"/>
</dbReference>
<keyword evidence="5" id="KW-1185">Reference proteome</keyword>
<comment type="similarity">
    <text evidence="1 3">Belongs to the short-chain dehydrogenases/reductases (SDR) family.</text>
</comment>
<organism evidence="4 5">
    <name type="scientific">Rossellomorea oryzaecorticis</name>
    <dbReference type="NCBI Taxonomy" id="1396505"/>
    <lineage>
        <taxon>Bacteria</taxon>
        <taxon>Bacillati</taxon>
        <taxon>Bacillota</taxon>
        <taxon>Bacilli</taxon>
        <taxon>Bacillales</taxon>
        <taxon>Bacillaceae</taxon>
        <taxon>Rossellomorea</taxon>
    </lineage>
</organism>
<dbReference type="PANTHER" id="PTHR43976">
    <property type="entry name" value="SHORT CHAIN DEHYDROGENASE"/>
    <property type="match status" value="1"/>
</dbReference>
<evidence type="ECO:0000256" key="1">
    <source>
        <dbReference type="ARBA" id="ARBA00006484"/>
    </source>
</evidence>
<dbReference type="Pfam" id="PF00106">
    <property type="entry name" value="adh_short"/>
    <property type="match status" value="1"/>
</dbReference>
<evidence type="ECO:0000256" key="3">
    <source>
        <dbReference type="RuleBase" id="RU000363"/>
    </source>
</evidence>
<evidence type="ECO:0000313" key="4">
    <source>
        <dbReference type="EMBL" id="MEL3971515.1"/>
    </source>
</evidence>
<gene>
    <name evidence="4" type="ORF">AAEO50_04410</name>
</gene>
<protein>
    <submittedName>
        <fullName evidence="4">SDR family oxidoreductase</fullName>
    </submittedName>
</protein>
<dbReference type="InterPro" id="IPR036291">
    <property type="entry name" value="NAD(P)-bd_dom_sf"/>
</dbReference>
<dbReference type="NCBIfam" id="NF005372">
    <property type="entry name" value="PRK06914.1"/>
    <property type="match status" value="1"/>
</dbReference>
<dbReference type="PRINTS" id="PR00080">
    <property type="entry name" value="SDRFAMILY"/>
</dbReference>
<accession>A0ABU9K632</accession>
<sequence>MDRKIAIVTGANSGFGLLSSIELALQGYHVLATMRDTKKAEELLKLAKLRGVGTYITIMSLDVTSEESIESFKGTLTQQYVSIDLLLNNAGYALGGFAEEVSMAEYREQFETNVFGVMAVTQVVLPLLRKQGKGKIINMSSISGRFGFPGLSPYVSSKHALEGYSESLRLELKPFGVDVFLIEPGSYQTNIWTTGMKVASRSLEKESPYYTYMKKIKSEMEKGQVRLGNPEDISELIGDIASGRITEFRNPAGGGTRLTILLKSILPWSLIEKIVLKKLRYHSPKK</sequence>
<dbReference type="InterPro" id="IPR002347">
    <property type="entry name" value="SDR_fam"/>
</dbReference>
<dbReference type="RefSeq" id="WP_341980838.1">
    <property type="nucleotide sequence ID" value="NZ_JBBYAF010000005.1"/>
</dbReference>
<dbReference type="InterPro" id="IPR020904">
    <property type="entry name" value="Sc_DH/Rdtase_CS"/>
</dbReference>
<dbReference type="PROSITE" id="PS00061">
    <property type="entry name" value="ADH_SHORT"/>
    <property type="match status" value="1"/>
</dbReference>
<dbReference type="InterPro" id="IPR051911">
    <property type="entry name" value="SDR_oxidoreductase"/>
</dbReference>
<dbReference type="PANTHER" id="PTHR43976:SF16">
    <property type="entry name" value="SHORT-CHAIN DEHYDROGENASE_REDUCTASE FAMILY PROTEIN"/>
    <property type="match status" value="1"/>
</dbReference>
<proteinExistence type="inferred from homology"/>
<dbReference type="Gene3D" id="3.40.50.720">
    <property type="entry name" value="NAD(P)-binding Rossmann-like Domain"/>
    <property type="match status" value="1"/>
</dbReference>
<evidence type="ECO:0000256" key="2">
    <source>
        <dbReference type="ARBA" id="ARBA00023002"/>
    </source>
</evidence>
<dbReference type="EMBL" id="JBBYAF010000005">
    <property type="protein sequence ID" value="MEL3971515.1"/>
    <property type="molecule type" value="Genomic_DNA"/>
</dbReference>
<dbReference type="SUPFAM" id="SSF51735">
    <property type="entry name" value="NAD(P)-binding Rossmann-fold domains"/>
    <property type="match status" value="1"/>
</dbReference>
<dbReference type="Proteomes" id="UP001389717">
    <property type="component" value="Unassembled WGS sequence"/>
</dbReference>